<dbReference type="GeneID" id="56079444"/>
<dbReference type="OrthoDB" id="186623at2157"/>
<dbReference type="GO" id="GO:0003954">
    <property type="term" value="F:NADH dehydrogenase activity"/>
    <property type="evidence" value="ECO:0007669"/>
    <property type="project" value="TreeGrafter"/>
</dbReference>
<feature type="transmembrane region" description="Helical" evidence="5">
    <location>
        <begin position="296"/>
        <end position="317"/>
    </location>
</feature>
<dbReference type="Pfam" id="PF00361">
    <property type="entry name" value="Proton_antipo_M"/>
    <property type="match status" value="1"/>
</dbReference>
<evidence type="ECO:0000256" key="2">
    <source>
        <dbReference type="ARBA" id="ARBA00022692"/>
    </source>
</evidence>
<evidence type="ECO:0000256" key="1">
    <source>
        <dbReference type="ARBA" id="ARBA00004141"/>
    </source>
</evidence>
<feature type="transmembrane region" description="Helical" evidence="5">
    <location>
        <begin position="55"/>
        <end position="80"/>
    </location>
</feature>
<dbReference type="PRINTS" id="PR01434">
    <property type="entry name" value="NADHDHGNASE5"/>
</dbReference>
<keyword evidence="4 5" id="KW-0472">Membrane</keyword>
<dbReference type="InterPro" id="IPR001750">
    <property type="entry name" value="ND/Mrp_TM"/>
</dbReference>
<feature type="transmembrane region" description="Helical" evidence="5">
    <location>
        <begin position="255"/>
        <end position="276"/>
    </location>
</feature>
<dbReference type="InterPro" id="IPR001516">
    <property type="entry name" value="Proton_antipo_N"/>
</dbReference>
<dbReference type="KEGG" id="hrr:HZS55_16235"/>
<organism evidence="8 9">
    <name type="scientific">Halosimplex rubrum</name>
    <dbReference type="NCBI Taxonomy" id="869889"/>
    <lineage>
        <taxon>Archaea</taxon>
        <taxon>Methanobacteriati</taxon>
        <taxon>Methanobacteriota</taxon>
        <taxon>Stenosarchaea group</taxon>
        <taxon>Halobacteria</taxon>
        <taxon>Halobacteriales</taxon>
        <taxon>Haloarculaceae</taxon>
        <taxon>Halosimplex</taxon>
    </lineage>
</organism>
<dbReference type="InterPro" id="IPR003945">
    <property type="entry name" value="NU5C-like"/>
</dbReference>
<protein>
    <submittedName>
        <fullName evidence="8">Oxidoreductase</fullName>
    </submittedName>
</protein>
<evidence type="ECO:0000259" key="6">
    <source>
        <dbReference type="Pfam" id="PF00361"/>
    </source>
</evidence>
<name>A0A7D5P5D9_9EURY</name>
<feature type="domain" description="NADH:quinone oxidoreductase/Mrp antiporter transmembrane" evidence="6">
    <location>
        <begin position="114"/>
        <end position="334"/>
    </location>
</feature>
<dbReference type="GO" id="GO:0015990">
    <property type="term" value="P:electron transport coupled proton transport"/>
    <property type="evidence" value="ECO:0007669"/>
    <property type="project" value="TreeGrafter"/>
</dbReference>
<feature type="transmembrane region" description="Helical" evidence="5">
    <location>
        <begin position="371"/>
        <end position="389"/>
    </location>
</feature>
<feature type="transmembrane region" description="Helical" evidence="5">
    <location>
        <begin position="191"/>
        <end position="216"/>
    </location>
</feature>
<dbReference type="EMBL" id="CP058910">
    <property type="protein sequence ID" value="QLH78744.1"/>
    <property type="molecule type" value="Genomic_DNA"/>
</dbReference>
<dbReference type="GO" id="GO:0008137">
    <property type="term" value="F:NADH dehydrogenase (ubiquinone) activity"/>
    <property type="evidence" value="ECO:0007669"/>
    <property type="project" value="InterPro"/>
</dbReference>
<feature type="transmembrane region" description="Helical" evidence="5">
    <location>
        <begin position="342"/>
        <end position="364"/>
    </location>
</feature>
<feature type="transmembrane region" description="Helical" evidence="5">
    <location>
        <begin position="153"/>
        <end position="171"/>
    </location>
</feature>
<comment type="subcellular location">
    <subcellularLocation>
        <location evidence="1">Membrane</location>
        <topology evidence="1">Multi-pass membrane protein</topology>
    </subcellularLocation>
</comment>
<feature type="transmembrane region" description="Helical" evidence="5">
    <location>
        <begin position="228"/>
        <end position="249"/>
    </location>
</feature>
<dbReference type="RefSeq" id="WP_179908622.1">
    <property type="nucleotide sequence ID" value="NZ_CP058910.1"/>
</dbReference>
<dbReference type="Proteomes" id="UP000509667">
    <property type="component" value="Chromosome"/>
</dbReference>
<dbReference type="PANTHER" id="PTHR42829">
    <property type="entry name" value="NADH-UBIQUINONE OXIDOREDUCTASE CHAIN 5"/>
    <property type="match status" value="1"/>
</dbReference>
<feature type="transmembrane region" description="Helical" evidence="5">
    <location>
        <begin position="441"/>
        <end position="459"/>
    </location>
</feature>
<dbReference type="GO" id="GO:0042773">
    <property type="term" value="P:ATP synthesis coupled electron transport"/>
    <property type="evidence" value="ECO:0007669"/>
    <property type="project" value="InterPro"/>
</dbReference>
<feature type="domain" description="NADH-Ubiquinone oxidoreductase (complex I) chain 5 N-terminal" evidence="7">
    <location>
        <begin position="59"/>
        <end position="94"/>
    </location>
</feature>
<feature type="transmembrane region" description="Helical" evidence="5">
    <location>
        <begin position="100"/>
        <end position="133"/>
    </location>
</feature>
<reference evidence="8 9" key="1">
    <citation type="submission" date="2020-07" db="EMBL/GenBank/DDBJ databases">
        <title>Halosimplex pelagicum sp. nov. and Halosimplex rubrum sp. nov., isolated from salted brown alga Laminaria, and emended description of the genus Halosimplex.</title>
        <authorList>
            <person name="Cui H."/>
        </authorList>
    </citation>
    <scope>NUCLEOTIDE SEQUENCE [LARGE SCALE GENOMIC DNA]</scope>
    <source>
        <strain evidence="8 9">R27</strain>
    </source>
</reference>
<feature type="transmembrane region" description="Helical" evidence="5">
    <location>
        <begin position="409"/>
        <end position="429"/>
    </location>
</feature>
<evidence type="ECO:0000313" key="8">
    <source>
        <dbReference type="EMBL" id="QLH78744.1"/>
    </source>
</evidence>
<evidence type="ECO:0000256" key="3">
    <source>
        <dbReference type="ARBA" id="ARBA00022989"/>
    </source>
</evidence>
<accession>A0A7D5P5D9</accession>
<evidence type="ECO:0000259" key="7">
    <source>
        <dbReference type="Pfam" id="PF00662"/>
    </source>
</evidence>
<gene>
    <name evidence="8" type="ORF">HZS55_16235</name>
</gene>
<feature type="transmembrane region" description="Helical" evidence="5">
    <location>
        <begin position="30"/>
        <end position="48"/>
    </location>
</feature>
<dbReference type="GO" id="GO:0016020">
    <property type="term" value="C:membrane"/>
    <property type="evidence" value="ECO:0007669"/>
    <property type="project" value="UniProtKB-SubCell"/>
</dbReference>
<keyword evidence="9" id="KW-1185">Reference proteome</keyword>
<dbReference type="AlphaFoldDB" id="A0A7D5P5D9"/>
<sequence length="495" mass="51569">MTDQPQPSEAVQLSEAATSPDSAVPRAATLAVWTLFLLAAGTLALTVARGAAWGLAGLFVVDGLTAVVWVVVTFFSGIVHSYSRRYMAGNRYLDGFYARIFAFTLVVMTMTAADHVALFAGAWLTMGLLMASLVGHERDWPQARAAARTARRYFLASSGLLAVGLVALVWATGATSITSILGQVETVPRPVALVAVGSVVLAAMIQSALFPFHTWLLSSMTAPTPASALMHAGFVNAGGILLTRFAPLLADEPVAMALVVAVGALSAVLGQALLLVQTDIKRKLGASTMAQMGFMILQCGLGFFAAAIAHLVLHGFYKAYLFLSSGEAVEQTAPKRATDDGLTLLGVAVGLLTAVGGGALFALLTGKGTEVNSGLVLALVVVLTTMHATRDVLRRSTLSPVAKLVSVPVVVLTAIGAYGVLFNAVSTVIAGAPMAAAPTELTVVHVGVAALFVLSYLAAELGWHRSSDRLYVALLNASQPDPDTVLTRTEDYHDP</sequence>
<evidence type="ECO:0000313" key="9">
    <source>
        <dbReference type="Proteomes" id="UP000509667"/>
    </source>
</evidence>
<evidence type="ECO:0000256" key="5">
    <source>
        <dbReference type="SAM" id="Phobius"/>
    </source>
</evidence>
<keyword evidence="3 5" id="KW-1133">Transmembrane helix</keyword>
<dbReference type="Pfam" id="PF00662">
    <property type="entry name" value="Proton_antipo_N"/>
    <property type="match status" value="1"/>
</dbReference>
<evidence type="ECO:0000256" key="4">
    <source>
        <dbReference type="ARBA" id="ARBA00023136"/>
    </source>
</evidence>
<proteinExistence type="predicted"/>
<dbReference type="PANTHER" id="PTHR42829:SF1">
    <property type="entry name" value="INORGANIC CARBON TRANSPORTER SUBUNIT DABB-RELATED"/>
    <property type="match status" value="1"/>
</dbReference>
<keyword evidence="2 5" id="KW-0812">Transmembrane</keyword>